<dbReference type="PANTHER" id="PTHR43805">
    <property type="entry name" value="GLYCEROPHOSPHORYL DIESTER PHOSPHODIESTERASE"/>
    <property type="match status" value="1"/>
</dbReference>
<proteinExistence type="predicted"/>
<dbReference type="PROSITE" id="PS51704">
    <property type="entry name" value="GP_PDE"/>
    <property type="match status" value="1"/>
</dbReference>
<dbReference type="GO" id="GO:0006629">
    <property type="term" value="P:lipid metabolic process"/>
    <property type="evidence" value="ECO:0007669"/>
    <property type="project" value="InterPro"/>
</dbReference>
<dbReference type="RefSeq" id="WP_182542983.1">
    <property type="nucleotide sequence ID" value="NZ_JACGWZ010000001.1"/>
</dbReference>
<dbReference type="SUPFAM" id="SSF51695">
    <property type="entry name" value="PLC-like phosphodiesterases"/>
    <property type="match status" value="1"/>
</dbReference>
<reference evidence="2 3" key="1">
    <citation type="submission" date="2020-07" db="EMBL/GenBank/DDBJ databases">
        <title>Sequencing the genomes of 1000 actinobacteria strains.</title>
        <authorList>
            <person name="Klenk H.-P."/>
        </authorList>
    </citation>
    <scope>NUCLEOTIDE SEQUENCE [LARGE SCALE GENOMIC DNA]</scope>
    <source>
        <strain evidence="2 3">DSM 45975</strain>
    </source>
</reference>
<dbReference type="InterPro" id="IPR017946">
    <property type="entry name" value="PLC-like_Pdiesterase_TIM-brl"/>
</dbReference>
<dbReference type="EC" id="3.1.4.46" evidence="2"/>
<evidence type="ECO:0000259" key="1">
    <source>
        <dbReference type="PROSITE" id="PS51704"/>
    </source>
</evidence>
<gene>
    <name evidence="2" type="ORF">FHX42_001050</name>
</gene>
<comment type="caution">
    <text evidence="2">The sequence shown here is derived from an EMBL/GenBank/DDBJ whole genome shotgun (WGS) entry which is preliminary data.</text>
</comment>
<dbReference type="PANTHER" id="PTHR43805:SF1">
    <property type="entry name" value="GP-PDE DOMAIN-CONTAINING PROTEIN"/>
    <property type="match status" value="1"/>
</dbReference>
<accession>A0A839DWZ3</accession>
<dbReference type="Gene3D" id="3.20.20.190">
    <property type="entry name" value="Phosphatidylinositol (PI) phosphodiesterase"/>
    <property type="match status" value="1"/>
</dbReference>
<organism evidence="2 3">
    <name type="scientific">Halosaccharopolyspora lacisalsi</name>
    <dbReference type="NCBI Taxonomy" id="1000566"/>
    <lineage>
        <taxon>Bacteria</taxon>
        <taxon>Bacillati</taxon>
        <taxon>Actinomycetota</taxon>
        <taxon>Actinomycetes</taxon>
        <taxon>Pseudonocardiales</taxon>
        <taxon>Pseudonocardiaceae</taxon>
        <taxon>Halosaccharopolyspora</taxon>
    </lineage>
</organism>
<name>A0A839DWZ3_9PSEU</name>
<evidence type="ECO:0000313" key="2">
    <source>
        <dbReference type="EMBL" id="MBA8823721.1"/>
    </source>
</evidence>
<dbReference type="InterPro" id="IPR030395">
    <property type="entry name" value="GP_PDE_dom"/>
</dbReference>
<dbReference type="AlphaFoldDB" id="A0A839DWZ3"/>
<protein>
    <submittedName>
        <fullName evidence="2">Glycerophosphoryl diester phosphodiesterase</fullName>
        <ecNumber evidence="2">3.1.4.46</ecNumber>
    </submittedName>
</protein>
<feature type="domain" description="GP-PDE" evidence="1">
    <location>
        <begin position="11"/>
        <end position="249"/>
    </location>
</feature>
<evidence type="ECO:0000313" key="3">
    <source>
        <dbReference type="Proteomes" id="UP000569329"/>
    </source>
</evidence>
<dbReference type="EMBL" id="JACGWZ010000001">
    <property type="protein sequence ID" value="MBA8823721.1"/>
    <property type="molecule type" value="Genomic_DNA"/>
</dbReference>
<sequence length="264" mass="30072">MRHPFLHGPWPRAFVHRGWHTDELDGMENSLSAFRRAATEGFHYVETDVHVTADEVVVVHHDPDLERITDRSGRIDRLRWSEVRSALIGGREPVCRLDDALEELPTTKFNIDVKTRDAAYPVLRTIARHAAWHRVCLASFDEVTLRLLRRVGGKRLLTSMGQQSVTLLWAGSRGLGFPFRPFVRGCAAQVPPVHGRVRVLDPRFVRTARRWGQEVHAWTVDTAAEMISLLDLGLDGLVTDRPDVLRGVLRQRGQWREQAVPLPN</sequence>
<keyword evidence="2" id="KW-0378">Hydrolase</keyword>
<keyword evidence="3" id="KW-1185">Reference proteome</keyword>
<dbReference type="GO" id="GO:0008889">
    <property type="term" value="F:glycerophosphodiester phosphodiesterase activity"/>
    <property type="evidence" value="ECO:0007669"/>
    <property type="project" value="UniProtKB-EC"/>
</dbReference>
<dbReference type="Proteomes" id="UP000569329">
    <property type="component" value="Unassembled WGS sequence"/>
</dbReference>
<dbReference type="Pfam" id="PF03009">
    <property type="entry name" value="GDPD"/>
    <property type="match status" value="1"/>
</dbReference>